<sequence length="57" mass="6462">MSAAVIDMPCNIFKGANLMYKEKNDQVDGLHVEKKKDKDLTYMQIGTMNVQVEETPT</sequence>
<accession>A0A0A8Z2K6</accession>
<reference evidence="1" key="1">
    <citation type="submission" date="2014-09" db="EMBL/GenBank/DDBJ databases">
        <authorList>
            <person name="Magalhaes I.L.F."/>
            <person name="Oliveira U."/>
            <person name="Santos F.R."/>
            <person name="Vidigal T.H.D.A."/>
            <person name="Brescovit A.D."/>
            <person name="Santos A.J."/>
        </authorList>
    </citation>
    <scope>NUCLEOTIDE SEQUENCE</scope>
    <source>
        <tissue evidence="1">Shoot tissue taken approximately 20 cm above the soil surface</tissue>
    </source>
</reference>
<evidence type="ECO:0000313" key="1">
    <source>
        <dbReference type="EMBL" id="JAD30990.1"/>
    </source>
</evidence>
<dbReference type="EMBL" id="GBRH01266905">
    <property type="protein sequence ID" value="JAD30990.1"/>
    <property type="molecule type" value="Transcribed_RNA"/>
</dbReference>
<name>A0A0A8Z2K6_ARUDO</name>
<organism evidence="1">
    <name type="scientific">Arundo donax</name>
    <name type="common">Giant reed</name>
    <name type="synonym">Donax arundinaceus</name>
    <dbReference type="NCBI Taxonomy" id="35708"/>
    <lineage>
        <taxon>Eukaryota</taxon>
        <taxon>Viridiplantae</taxon>
        <taxon>Streptophyta</taxon>
        <taxon>Embryophyta</taxon>
        <taxon>Tracheophyta</taxon>
        <taxon>Spermatophyta</taxon>
        <taxon>Magnoliopsida</taxon>
        <taxon>Liliopsida</taxon>
        <taxon>Poales</taxon>
        <taxon>Poaceae</taxon>
        <taxon>PACMAD clade</taxon>
        <taxon>Arundinoideae</taxon>
        <taxon>Arundineae</taxon>
        <taxon>Arundo</taxon>
    </lineage>
</organism>
<proteinExistence type="predicted"/>
<reference evidence="1" key="2">
    <citation type="journal article" date="2015" name="Data Brief">
        <title>Shoot transcriptome of the giant reed, Arundo donax.</title>
        <authorList>
            <person name="Barrero R.A."/>
            <person name="Guerrero F.D."/>
            <person name="Moolhuijzen P."/>
            <person name="Goolsby J.A."/>
            <person name="Tidwell J."/>
            <person name="Bellgard S.E."/>
            <person name="Bellgard M.I."/>
        </authorList>
    </citation>
    <scope>NUCLEOTIDE SEQUENCE</scope>
    <source>
        <tissue evidence="1">Shoot tissue taken approximately 20 cm above the soil surface</tissue>
    </source>
</reference>
<protein>
    <submittedName>
        <fullName evidence="1">Uncharacterized protein</fullName>
    </submittedName>
</protein>
<dbReference type="AlphaFoldDB" id="A0A0A8Z2K6"/>